<keyword evidence="1" id="KW-0805">Transcription regulation</keyword>
<dbReference type="EMBL" id="JAGIKX010000030">
    <property type="protein sequence ID" value="MBP2258609.1"/>
    <property type="molecule type" value="Genomic_DNA"/>
</dbReference>
<evidence type="ECO:0000259" key="6">
    <source>
        <dbReference type="PROSITE" id="PS51063"/>
    </source>
</evidence>
<dbReference type="Proteomes" id="UP001519294">
    <property type="component" value="Unassembled WGS sequence"/>
</dbReference>
<sequence>MIDRNPLQPSRVIHLFDQYRIDAWKTQNKYTYQKGEQVTYPHKLINDIYLIIEGDVRIFHIHQDGKECVLGILTAGDFIDLPSVFTEQESDAYSIALTTVTVVKVSKKEIIEEVTSTPELSYALLHHFSNQLREVVFILEQVAYDKVEERLVYILEKLIDPTNEREGWYPLPPYLTHKDIAGMIASTRETVTFLINKLVQNGILRNDQQRLWFKKV</sequence>
<evidence type="ECO:0000313" key="8">
    <source>
        <dbReference type="Proteomes" id="UP001519294"/>
    </source>
</evidence>
<dbReference type="InterPro" id="IPR000595">
    <property type="entry name" value="cNMP-bd_dom"/>
</dbReference>
<dbReference type="InterPro" id="IPR014710">
    <property type="entry name" value="RmlC-like_jellyroll"/>
</dbReference>
<evidence type="ECO:0000259" key="5">
    <source>
        <dbReference type="PROSITE" id="PS50042"/>
    </source>
</evidence>
<evidence type="ECO:0000256" key="4">
    <source>
        <dbReference type="ARBA" id="ARBA00023163"/>
    </source>
</evidence>
<proteinExistence type="predicted"/>
<evidence type="ECO:0000256" key="3">
    <source>
        <dbReference type="ARBA" id="ARBA00023159"/>
    </source>
</evidence>
<dbReference type="PANTHER" id="PTHR24567:SF26">
    <property type="entry name" value="REGULATORY PROTEIN YEIL"/>
    <property type="match status" value="1"/>
</dbReference>
<dbReference type="Pfam" id="PF00027">
    <property type="entry name" value="cNMP_binding"/>
    <property type="match status" value="1"/>
</dbReference>
<accession>A0ABS4SB16</accession>
<keyword evidence="3" id="KW-0010">Activator</keyword>
<dbReference type="Pfam" id="PF13545">
    <property type="entry name" value="HTH_Crp_2"/>
    <property type="match status" value="1"/>
</dbReference>
<protein>
    <submittedName>
        <fullName evidence="7">CRP/FNR family transcriptional regulator</fullName>
    </submittedName>
</protein>
<dbReference type="CDD" id="cd00038">
    <property type="entry name" value="CAP_ED"/>
    <property type="match status" value="1"/>
</dbReference>
<evidence type="ECO:0000313" key="7">
    <source>
        <dbReference type="EMBL" id="MBP2258609.1"/>
    </source>
</evidence>
<dbReference type="InterPro" id="IPR012318">
    <property type="entry name" value="HTH_CRP"/>
</dbReference>
<reference evidence="7 8" key="1">
    <citation type="submission" date="2021-03" db="EMBL/GenBank/DDBJ databases">
        <title>Genomic Encyclopedia of Type Strains, Phase IV (KMG-IV): sequencing the most valuable type-strain genomes for metagenomic binning, comparative biology and taxonomic classification.</title>
        <authorList>
            <person name="Goeker M."/>
        </authorList>
    </citation>
    <scope>NUCLEOTIDE SEQUENCE [LARGE SCALE GENOMIC DNA]</scope>
    <source>
        <strain evidence="7 8">DSM 25790</strain>
    </source>
</reference>
<dbReference type="Gene3D" id="1.10.10.10">
    <property type="entry name" value="Winged helix-like DNA-binding domain superfamily/Winged helix DNA-binding domain"/>
    <property type="match status" value="1"/>
</dbReference>
<dbReference type="RefSeq" id="WP_226371496.1">
    <property type="nucleotide sequence ID" value="NZ_JAGIKX010000030.1"/>
</dbReference>
<keyword evidence="8" id="KW-1185">Reference proteome</keyword>
<name>A0ABS4SB16_9BACI</name>
<dbReference type="Gene3D" id="2.60.120.10">
    <property type="entry name" value="Jelly Rolls"/>
    <property type="match status" value="1"/>
</dbReference>
<dbReference type="PROSITE" id="PS50042">
    <property type="entry name" value="CNMP_BINDING_3"/>
    <property type="match status" value="1"/>
</dbReference>
<feature type="domain" description="Cyclic nucleotide-binding" evidence="5">
    <location>
        <begin position="32"/>
        <end position="131"/>
    </location>
</feature>
<keyword evidence="2" id="KW-0238">DNA-binding</keyword>
<evidence type="ECO:0000256" key="2">
    <source>
        <dbReference type="ARBA" id="ARBA00023125"/>
    </source>
</evidence>
<dbReference type="SUPFAM" id="SSF46785">
    <property type="entry name" value="Winged helix' DNA-binding domain"/>
    <property type="match status" value="1"/>
</dbReference>
<dbReference type="InterPro" id="IPR036390">
    <property type="entry name" value="WH_DNA-bd_sf"/>
</dbReference>
<gene>
    <name evidence="7" type="ORF">J2Z81_002592</name>
</gene>
<evidence type="ECO:0000256" key="1">
    <source>
        <dbReference type="ARBA" id="ARBA00023015"/>
    </source>
</evidence>
<feature type="domain" description="HTH crp-type" evidence="6">
    <location>
        <begin position="145"/>
        <end position="216"/>
    </location>
</feature>
<dbReference type="SUPFAM" id="SSF51206">
    <property type="entry name" value="cAMP-binding domain-like"/>
    <property type="match status" value="1"/>
</dbReference>
<organism evidence="7 8">
    <name type="scientific">Virgibacillus alimentarius</name>
    <dbReference type="NCBI Taxonomy" id="698769"/>
    <lineage>
        <taxon>Bacteria</taxon>
        <taxon>Bacillati</taxon>
        <taxon>Bacillota</taxon>
        <taxon>Bacilli</taxon>
        <taxon>Bacillales</taxon>
        <taxon>Bacillaceae</taxon>
        <taxon>Virgibacillus</taxon>
    </lineage>
</organism>
<comment type="caution">
    <text evidence="7">The sequence shown here is derived from an EMBL/GenBank/DDBJ whole genome shotgun (WGS) entry which is preliminary data.</text>
</comment>
<keyword evidence="4" id="KW-0804">Transcription</keyword>
<dbReference type="PANTHER" id="PTHR24567">
    <property type="entry name" value="CRP FAMILY TRANSCRIPTIONAL REGULATORY PROTEIN"/>
    <property type="match status" value="1"/>
</dbReference>
<dbReference type="InterPro" id="IPR018490">
    <property type="entry name" value="cNMP-bd_dom_sf"/>
</dbReference>
<dbReference type="PROSITE" id="PS51063">
    <property type="entry name" value="HTH_CRP_2"/>
    <property type="match status" value="1"/>
</dbReference>
<dbReference type="InterPro" id="IPR036388">
    <property type="entry name" value="WH-like_DNA-bd_sf"/>
</dbReference>
<dbReference type="InterPro" id="IPR050397">
    <property type="entry name" value="Env_Response_Regulators"/>
</dbReference>